<proteinExistence type="predicted"/>
<feature type="region of interest" description="Disordered" evidence="1">
    <location>
        <begin position="261"/>
        <end position="290"/>
    </location>
</feature>
<name>A0A1A0CBB8_ACEPA</name>
<dbReference type="RefSeq" id="WP_231111236.1">
    <property type="nucleotide sequence ID" value="NZ_LYUD01000168.1"/>
</dbReference>
<dbReference type="PATRIC" id="fig|438.15.peg.3225"/>
<comment type="caution">
    <text evidence="2">The sequence shown here is derived from an EMBL/GenBank/DDBJ whole genome shotgun (WGS) entry which is preliminary data.</text>
</comment>
<sequence length="458" mass="48700">MSDTLKQTTDLANVLDYLDRTKGVVQENAPNIAQRFERLKEQIGQSHEDDPYFRTLVAYAVQDFSRVAGQVLPDSHPLAKEMTELATSAPNIQSKEVQQLMVETSKLKDQRLVDQIREVVDQVSSGMADPEHPDVLFSLDKIHEAINATSPENHAPDDMPAAGGEQMKPGLHPSPGGGQPEGNGSPSEQTGPKQEPESAKPNTEGAAPRDPAGGDKNASSKKPEPDAQTEPEQPVVQKMSMGAALVGGFSRLAGALASKIEAEPSSLSPGWFDRAREKSSQHDAARAENDMDRTAQLGSEAVEAMQALRQGPGSSIMAAIAEAAANNPGGMSAVLSEMKPGGRYESLHGQFVSEKENNQAFASNLESAAEKLGAYGKGREAAQKIAETMGTTTRVEQRFAQIDAQIGKEAEGLPGTKPGTSMIEELSEKAKELVKKAAETLASIFRAAPTRGPTMSPG</sequence>
<evidence type="ECO:0000313" key="3">
    <source>
        <dbReference type="Proteomes" id="UP000093796"/>
    </source>
</evidence>
<dbReference type="Proteomes" id="UP000093796">
    <property type="component" value="Unassembled WGS sequence"/>
</dbReference>
<protein>
    <submittedName>
        <fullName evidence="2">Uncharacterized protein</fullName>
    </submittedName>
</protein>
<evidence type="ECO:0000256" key="1">
    <source>
        <dbReference type="SAM" id="MobiDB-lite"/>
    </source>
</evidence>
<dbReference type="AlphaFoldDB" id="A0A1A0CBB8"/>
<accession>A0A1A0CBB8</accession>
<gene>
    <name evidence="2" type="ORF">SRCM100623_02923</name>
</gene>
<feature type="compositionally biased region" description="Basic and acidic residues" evidence="1">
    <location>
        <begin position="273"/>
        <end position="290"/>
    </location>
</feature>
<feature type="region of interest" description="Disordered" evidence="1">
    <location>
        <begin position="149"/>
        <end position="239"/>
    </location>
</feature>
<dbReference type="EMBL" id="LYUD01000168">
    <property type="protein sequence ID" value="OAZ59916.1"/>
    <property type="molecule type" value="Genomic_DNA"/>
</dbReference>
<organism evidence="2 3">
    <name type="scientific">Acetobacter pasteurianus</name>
    <name type="common">Acetobacter turbidans</name>
    <dbReference type="NCBI Taxonomy" id="438"/>
    <lineage>
        <taxon>Bacteria</taxon>
        <taxon>Pseudomonadati</taxon>
        <taxon>Pseudomonadota</taxon>
        <taxon>Alphaproteobacteria</taxon>
        <taxon>Acetobacterales</taxon>
        <taxon>Acetobacteraceae</taxon>
        <taxon>Acetobacter</taxon>
    </lineage>
</organism>
<feature type="compositionally biased region" description="Polar residues" evidence="1">
    <location>
        <begin position="182"/>
        <end position="192"/>
    </location>
</feature>
<evidence type="ECO:0000313" key="2">
    <source>
        <dbReference type="EMBL" id="OAZ59916.1"/>
    </source>
</evidence>
<reference evidence="2 3" key="1">
    <citation type="submission" date="2016-05" db="EMBL/GenBank/DDBJ databases">
        <title>Genome sequencing of Acetobacter pasteurianus strain SRCM100623.</title>
        <authorList>
            <person name="Song Y.R."/>
        </authorList>
    </citation>
    <scope>NUCLEOTIDE SEQUENCE [LARGE SCALE GENOMIC DNA]</scope>
    <source>
        <strain evidence="2 3">SRCM100623</strain>
    </source>
</reference>